<keyword evidence="1" id="KW-1133">Transmembrane helix</keyword>
<accession>A0A9D1U5E4</accession>
<sequence>MTKDGLALIVLVVLGVGLLSLVLMKSLLWAVGFPIAFAVLGIVCYGAEALLMKNKNKQTNA</sequence>
<keyword evidence="1" id="KW-0472">Membrane</keyword>
<protein>
    <submittedName>
        <fullName evidence="2">Uncharacterized protein</fullName>
    </submittedName>
</protein>
<feature type="transmembrane region" description="Helical" evidence="1">
    <location>
        <begin position="5"/>
        <end position="23"/>
    </location>
</feature>
<keyword evidence="1" id="KW-0812">Transmembrane</keyword>
<dbReference type="AlphaFoldDB" id="A0A9D1U5E4"/>
<proteinExistence type="predicted"/>
<dbReference type="EMBL" id="DXGJ01000053">
    <property type="protein sequence ID" value="HIW72357.1"/>
    <property type="molecule type" value="Genomic_DNA"/>
</dbReference>
<comment type="caution">
    <text evidence="2">The sequence shown here is derived from an EMBL/GenBank/DDBJ whole genome shotgun (WGS) entry which is preliminary data.</text>
</comment>
<organism evidence="2 3">
    <name type="scientific">Candidatus Levilactobacillus faecigallinarum</name>
    <dbReference type="NCBI Taxonomy" id="2838638"/>
    <lineage>
        <taxon>Bacteria</taxon>
        <taxon>Bacillati</taxon>
        <taxon>Bacillota</taxon>
        <taxon>Bacilli</taxon>
        <taxon>Lactobacillales</taxon>
        <taxon>Lactobacillaceae</taxon>
        <taxon>Levilactobacillus</taxon>
    </lineage>
</organism>
<evidence type="ECO:0000313" key="2">
    <source>
        <dbReference type="EMBL" id="HIW72357.1"/>
    </source>
</evidence>
<evidence type="ECO:0000256" key="1">
    <source>
        <dbReference type="SAM" id="Phobius"/>
    </source>
</evidence>
<evidence type="ECO:0000313" key="3">
    <source>
        <dbReference type="Proteomes" id="UP000886822"/>
    </source>
</evidence>
<feature type="transmembrane region" description="Helical" evidence="1">
    <location>
        <begin position="29"/>
        <end position="51"/>
    </location>
</feature>
<reference evidence="2" key="2">
    <citation type="submission" date="2021-04" db="EMBL/GenBank/DDBJ databases">
        <authorList>
            <person name="Gilroy R."/>
        </authorList>
    </citation>
    <scope>NUCLEOTIDE SEQUENCE</scope>
    <source>
        <strain evidence="2">CHK173-259</strain>
    </source>
</reference>
<dbReference type="Proteomes" id="UP000886822">
    <property type="component" value="Unassembled WGS sequence"/>
</dbReference>
<name>A0A9D1U5E4_9LACO</name>
<gene>
    <name evidence="2" type="ORF">H9875_06990</name>
</gene>
<reference evidence="2" key="1">
    <citation type="journal article" date="2021" name="PeerJ">
        <title>Extensive microbial diversity within the chicken gut microbiome revealed by metagenomics and culture.</title>
        <authorList>
            <person name="Gilroy R."/>
            <person name="Ravi A."/>
            <person name="Getino M."/>
            <person name="Pursley I."/>
            <person name="Horton D.L."/>
            <person name="Alikhan N.F."/>
            <person name="Baker D."/>
            <person name="Gharbi K."/>
            <person name="Hall N."/>
            <person name="Watson M."/>
            <person name="Adriaenssens E.M."/>
            <person name="Foster-Nyarko E."/>
            <person name="Jarju S."/>
            <person name="Secka A."/>
            <person name="Antonio M."/>
            <person name="Oren A."/>
            <person name="Chaudhuri R.R."/>
            <person name="La Ragione R."/>
            <person name="Hildebrand F."/>
            <person name="Pallen M.J."/>
        </authorList>
    </citation>
    <scope>NUCLEOTIDE SEQUENCE</scope>
    <source>
        <strain evidence="2">CHK173-259</strain>
    </source>
</reference>